<organism evidence="2 3">
    <name type="scientific">Rhizobium aquaticum</name>
    <dbReference type="NCBI Taxonomy" id="1549636"/>
    <lineage>
        <taxon>Bacteria</taxon>
        <taxon>Pseudomonadati</taxon>
        <taxon>Pseudomonadota</taxon>
        <taxon>Alphaproteobacteria</taxon>
        <taxon>Hyphomicrobiales</taxon>
        <taxon>Rhizobiaceae</taxon>
        <taxon>Rhizobium/Agrobacterium group</taxon>
        <taxon>Rhizobium</taxon>
    </lineage>
</organism>
<sequence length="505" mass="58513">MKTRIPRYFKVYEDFHAQFGNEFTFENIDALKDDRDEFYRVEKWFEPGVSITPRISTVIKPGRKMRDIGMTQSPIWIVTNELKQFIDMVAPGKLKAKTCHTILKDGSVGPELWVCCFDLTMYQSFDQGKASGEHIFRVRNFGGYLICDDVFHRAFKERKFKGFRFKKILTPEEEAAHERKLQKAFAAFKPPETETDRRWDRLLKAIQLIDQTHSFPVQAIATRTLLRGIPLLAKIDWQTEIPKKKKNGERPINAAQTLLAVLRGGAFLWWFSHGKNNDTSREFIYIIHEIRTGPYNSISKNTITHTLERPISTALDYLEGPKVHRDLNGSICHSARGSCIGVHVATEEALGILGKLDGEEVRLKDRERWYAYMNRKLTPTEECVWLASHADVDFLVKHPGKTKELLATPLWPDGIPAFFAECWEELSQRLLDRQNEKWEIWIDWYIQRLNGGTVWRSGWEQESVMMETALWRSDVALVNSSLQQAKELQGKNFFASLGRILRLSS</sequence>
<protein>
    <recommendedName>
        <fullName evidence="1">Immunity MXAN-0049 protein domain-containing protein</fullName>
    </recommendedName>
</protein>
<dbReference type="EMBL" id="JBEPMB010000001">
    <property type="protein sequence ID" value="MET3612388.1"/>
    <property type="molecule type" value="Genomic_DNA"/>
</dbReference>
<dbReference type="InterPro" id="IPR012433">
    <property type="entry name" value="Imm11"/>
</dbReference>
<name>A0ABV2IV72_9HYPH</name>
<proteinExistence type="predicted"/>
<gene>
    <name evidence="2" type="ORF">ABID16_000693</name>
</gene>
<accession>A0ABV2IV72</accession>
<feature type="domain" description="Immunity MXAN-0049 protein" evidence="1">
    <location>
        <begin position="124"/>
        <end position="168"/>
    </location>
</feature>
<reference evidence="2 3" key="1">
    <citation type="submission" date="2024-06" db="EMBL/GenBank/DDBJ databases">
        <title>Genomic Encyclopedia of Type Strains, Phase IV (KMG-IV): sequencing the most valuable type-strain genomes for metagenomic binning, comparative biology and taxonomic classification.</title>
        <authorList>
            <person name="Goeker M."/>
        </authorList>
    </citation>
    <scope>NUCLEOTIDE SEQUENCE [LARGE SCALE GENOMIC DNA]</scope>
    <source>
        <strain evidence="2 3">DSM 29780</strain>
    </source>
</reference>
<feature type="domain" description="Immunity MXAN-0049 protein" evidence="1">
    <location>
        <begin position="23"/>
        <end position="115"/>
    </location>
</feature>
<evidence type="ECO:0000259" key="1">
    <source>
        <dbReference type="Pfam" id="PF07791"/>
    </source>
</evidence>
<evidence type="ECO:0000313" key="3">
    <source>
        <dbReference type="Proteomes" id="UP001549047"/>
    </source>
</evidence>
<dbReference type="RefSeq" id="WP_354554954.1">
    <property type="nucleotide sequence ID" value="NZ_JBEPMB010000001.1"/>
</dbReference>
<evidence type="ECO:0000313" key="2">
    <source>
        <dbReference type="EMBL" id="MET3612388.1"/>
    </source>
</evidence>
<comment type="caution">
    <text evidence="2">The sequence shown here is derived from an EMBL/GenBank/DDBJ whole genome shotgun (WGS) entry which is preliminary data.</text>
</comment>
<keyword evidence="3" id="KW-1185">Reference proteome</keyword>
<dbReference type="Proteomes" id="UP001549047">
    <property type="component" value="Unassembled WGS sequence"/>
</dbReference>
<dbReference type="Pfam" id="PF07791">
    <property type="entry name" value="Imm11"/>
    <property type="match status" value="2"/>
</dbReference>